<dbReference type="InterPro" id="IPR012674">
    <property type="entry name" value="Calycin"/>
</dbReference>
<dbReference type="Gene3D" id="2.40.128.20">
    <property type="match status" value="1"/>
</dbReference>
<accession>A0A6J2U9F7</accession>
<protein>
    <submittedName>
        <fullName evidence="2">Uncharacterized protein LOC115631924</fullName>
    </submittedName>
</protein>
<organism evidence="1 2">
    <name type="scientific">Drosophila lebanonensis</name>
    <name type="common">Fruit fly</name>
    <name type="synonym">Scaptodrosophila lebanonensis</name>
    <dbReference type="NCBI Taxonomy" id="7225"/>
    <lineage>
        <taxon>Eukaryota</taxon>
        <taxon>Metazoa</taxon>
        <taxon>Ecdysozoa</taxon>
        <taxon>Arthropoda</taxon>
        <taxon>Hexapoda</taxon>
        <taxon>Insecta</taxon>
        <taxon>Pterygota</taxon>
        <taxon>Neoptera</taxon>
        <taxon>Endopterygota</taxon>
        <taxon>Diptera</taxon>
        <taxon>Brachycera</taxon>
        <taxon>Muscomorpha</taxon>
        <taxon>Ephydroidea</taxon>
        <taxon>Drosophilidae</taxon>
        <taxon>Scaptodrosophila</taxon>
    </lineage>
</organism>
<dbReference type="AlphaFoldDB" id="A0A6J2U9F7"/>
<gene>
    <name evidence="2" type="primary">LOC115631924</name>
</gene>
<proteinExistence type="predicted"/>
<dbReference type="RefSeq" id="XP_030384635.1">
    <property type="nucleotide sequence ID" value="XM_030528775.1"/>
</dbReference>
<dbReference type="GeneID" id="115631924"/>
<dbReference type="SUPFAM" id="SSF50814">
    <property type="entry name" value="Lipocalins"/>
    <property type="match status" value="1"/>
</dbReference>
<sequence>MRARYRDESSKKPAGTLLELVDVDMTGHFRTYPAQKGFKMGLNTWIIETDYRSYAVRFSCSAAEQGGSYQMAVILTRKRLPPHSTVAEAKRKAFRARIPMIPMKLVNQRNCWNL</sequence>
<evidence type="ECO:0000313" key="2">
    <source>
        <dbReference type="RefSeq" id="XP_030384635.1"/>
    </source>
</evidence>
<name>A0A6J2U9F7_DROLE</name>
<evidence type="ECO:0000313" key="1">
    <source>
        <dbReference type="Proteomes" id="UP000504634"/>
    </source>
</evidence>
<keyword evidence="1" id="KW-1185">Reference proteome</keyword>
<dbReference type="OrthoDB" id="565904at2759"/>
<dbReference type="Proteomes" id="UP000504634">
    <property type="component" value="Unplaced"/>
</dbReference>
<reference evidence="2" key="1">
    <citation type="submission" date="2025-08" db="UniProtKB">
        <authorList>
            <consortium name="RefSeq"/>
        </authorList>
    </citation>
    <scope>IDENTIFICATION</scope>
    <source>
        <strain evidence="2">11010-0011.00</strain>
        <tissue evidence="2">Whole body</tissue>
    </source>
</reference>